<dbReference type="EMBL" id="PVNA01000004">
    <property type="protein sequence ID" value="PRX13168.1"/>
    <property type="molecule type" value="Genomic_DNA"/>
</dbReference>
<reference evidence="2 3" key="1">
    <citation type="submission" date="2018-03" db="EMBL/GenBank/DDBJ databases">
        <title>Genomic Encyclopedia of Archaeal and Bacterial Type Strains, Phase II (KMG-II): from individual species to whole genera.</title>
        <authorList>
            <person name="Goeker M."/>
        </authorList>
    </citation>
    <scope>NUCLEOTIDE SEQUENCE [LARGE SCALE GENOMIC DNA]</scope>
    <source>
        <strain evidence="2 3">DSM 22727</strain>
    </source>
</reference>
<organism evidence="2 3">
    <name type="scientific">Nonlabens ulvanivorans</name>
    <name type="common">Persicivirga ulvanivorans</name>
    <dbReference type="NCBI Taxonomy" id="906888"/>
    <lineage>
        <taxon>Bacteria</taxon>
        <taxon>Pseudomonadati</taxon>
        <taxon>Bacteroidota</taxon>
        <taxon>Flavobacteriia</taxon>
        <taxon>Flavobacteriales</taxon>
        <taxon>Flavobacteriaceae</taxon>
        <taxon>Nonlabens</taxon>
    </lineage>
</organism>
<name>A0ABX5E7D2_NONUL</name>
<sequence length="57" mass="6588">MIQLKFPIILISGKESFIEHPLVILIFAVLILIGLVKGTIWLMRYLLKPIEKKNKDV</sequence>
<keyword evidence="3" id="KW-1185">Reference proteome</keyword>
<keyword evidence="1" id="KW-1133">Transmembrane helix</keyword>
<comment type="caution">
    <text evidence="2">The sequence shown here is derived from an EMBL/GenBank/DDBJ whole genome shotgun (WGS) entry which is preliminary data.</text>
</comment>
<evidence type="ECO:0000256" key="1">
    <source>
        <dbReference type="SAM" id="Phobius"/>
    </source>
</evidence>
<gene>
    <name evidence="2" type="ORF">LY02_02229</name>
</gene>
<keyword evidence="1" id="KW-0472">Membrane</keyword>
<evidence type="ECO:0000313" key="2">
    <source>
        <dbReference type="EMBL" id="PRX13168.1"/>
    </source>
</evidence>
<proteinExistence type="predicted"/>
<keyword evidence="1" id="KW-0812">Transmembrane</keyword>
<feature type="transmembrane region" description="Helical" evidence="1">
    <location>
        <begin position="22"/>
        <end position="47"/>
    </location>
</feature>
<protein>
    <submittedName>
        <fullName evidence="2">Uncharacterized protein</fullName>
    </submittedName>
</protein>
<evidence type="ECO:0000313" key="3">
    <source>
        <dbReference type="Proteomes" id="UP000239997"/>
    </source>
</evidence>
<dbReference type="Proteomes" id="UP000239997">
    <property type="component" value="Unassembled WGS sequence"/>
</dbReference>
<accession>A0ABX5E7D2</accession>